<evidence type="ECO:0000256" key="1">
    <source>
        <dbReference type="SAM" id="MobiDB-lite"/>
    </source>
</evidence>
<feature type="region of interest" description="Disordered" evidence="1">
    <location>
        <begin position="190"/>
        <end position="248"/>
    </location>
</feature>
<dbReference type="AlphaFoldDB" id="A0A5N5EJJ8"/>
<evidence type="ECO:0000259" key="2">
    <source>
        <dbReference type="SMART" id="SM00894"/>
    </source>
</evidence>
<name>A0A5N5EJJ8_9ACTN</name>
<feature type="region of interest" description="Disordered" evidence="1">
    <location>
        <begin position="50"/>
        <end position="95"/>
    </location>
</feature>
<reference evidence="3 4" key="1">
    <citation type="submission" date="2019-09" db="EMBL/GenBank/DDBJ databases">
        <authorList>
            <person name="Liu P."/>
        </authorList>
    </citation>
    <scope>NUCLEOTIDE SEQUENCE [LARGE SCALE GENOMIC DNA]</scope>
    <source>
        <strain evidence="3 4">TRM68085</strain>
    </source>
</reference>
<dbReference type="InterPro" id="IPR008613">
    <property type="entry name" value="Excalibur_Ca-bd_domain"/>
</dbReference>
<evidence type="ECO:0000313" key="4">
    <source>
        <dbReference type="Proteomes" id="UP000326907"/>
    </source>
</evidence>
<feature type="compositionally biased region" description="Low complexity" evidence="1">
    <location>
        <begin position="50"/>
        <end position="72"/>
    </location>
</feature>
<dbReference type="Proteomes" id="UP000326907">
    <property type="component" value="Unassembled WGS sequence"/>
</dbReference>
<dbReference type="Pfam" id="PF05901">
    <property type="entry name" value="Excalibur"/>
    <property type="match status" value="1"/>
</dbReference>
<protein>
    <submittedName>
        <fullName evidence="3">Excalibur calcium-binding domain-containing protein</fullName>
    </submittedName>
</protein>
<evidence type="ECO:0000313" key="3">
    <source>
        <dbReference type="EMBL" id="KAB2591016.1"/>
    </source>
</evidence>
<keyword evidence="4" id="KW-1185">Reference proteome</keyword>
<dbReference type="EMBL" id="VYUA01000016">
    <property type="protein sequence ID" value="KAB2591016.1"/>
    <property type="molecule type" value="Genomic_DNA"/>
</dbReference>
<accession>A0A5N5EJJ8</accession>
<gene>
    <name evidence="3" type="ORF">F5983_19080</name>
</gene>
<dbReference type="SMART" id="SM00894">
    <property type="entry name" value="Excalibur"/>
    <property type="match status" value="1"/>
</dbReference>
<dbReference type="RefSeq" id="WP_151511453.1">
    <property type="nucleotide sequence ID" value="NZ_VYUA01000016.1"/>
</dbReference>
<feature type="domain" description="Excalibur calcium-binding" evidence="2">
    <location>
        <begin position="208"/>
        <end position="244"/>
    </location>
</feature>
<organism evidence="3 4">
    <name type="scientific">Streptomyces arboris</name>
    <dbReference type="NCBI Taxonomy" id="2600619"/>
    <lineage>
        <taxon>Bacteria</taxon>
        <taxon>Bacillati</taxon>
        <taxon>Actinomycetota</taxon>
        <taxon>Actinomycetes</taxon>
        <taxon>Kitasatosporales</taxon>
        <taxon>Streptomycetaceae</taxon>
        <taxon>Streptomyces</taxon>
    </lineage>
</organism>
<comment type="caution">
    <text evidence="3">The sequence shown here is derived from an EMBL/GenBank/DDBJ whole genome shotgun (WGS) entry which is preliminary data.</text>
</comment>
<sequence length="248" mass="24912">MGVNGLLRSGLRSAGCAVVVGAVGIVGAGACAGGGGSDTGVAPASTSVAAPVSTSSAPAEVTATVTSTVTASPEKRAPSPERSAPPPAPSTSSSLSAEATVVAYFDAINAQDYREAWELGGKNLAGDYEAFVDGFAGTERDTVRILGVQGNTVRAELEALQTDGSLKVFEGTYTVRSGVITAADVREVEGPEDAITPSDEPGASPSPSYDNCDEARDAGVAPLYTGQPGYGDHLDREGDGIACEPYIP</sequence>
<proteinExistence type="predicted"/>